<gene>
    <name evidence="2" type="ORF">Fot_27317</name>
</gene>
<comment type="caution">
    <text evidence="2">The sequence shown here is derived from an EMBL/GenBank/DDBJ whole genome shotgun (WGS) entry which is preliminary data.</text>
</comment>
<reference evidence="3" key="1">
    <citation type="submission" date="2024-07" db="EMBL/GenBank/DDBJ databases">
        <title>Two chromosome-level genome assemblies of Korean endemic species Abeliophyllum distichum and Forsythia ovata (Oleaceae).</title>
        <authorList>
            <person name="Jang H."/>
        </authorList>
    </citation>
    <scope>NUCLEOTIDE SEQUENCE [LARGE SCALE GENOMIC DNA]</scope>
</reference>
<dbReference type="Proteomes" id="UP001604277">
    <property type="component" value="Unassembled WGS sequence"/>
</dbReference>
<feature type="compositionally biased region" description="Basic and acidic residues" evidence="1">
    <location>
        <begin position="66"/>
        <end position="84"/>
    </location>
</feature>
<dbReference type="AlphaFoldDB" id="A0ABD1UEC8"/>
<evidence type="ECO:0000313" key="3">
    <source>
        <dbReference type="Proteomes" id="UP001604277"/>
    </source>
</evidence>
<accession>A0ABD1UEC8</accession>
<feature type="region of interest" description="Disordered" evidence="1">
    <location>
        <begin position="53"/>
        <end position="84"/>
    </location>
</feature>
<organism evidence="2 3">
    <name type="scientific">Forsythia ovata</name>
    <dbReference type="NCBI Taxonomy" id="205694"/>
    <lineage>
        <taxon>Eukaryota</taxon>
        <taxon>Viridiplantae</taxon>
        <taxon>Streptophyta</taxon>
        <taxon>Embryophyta</taxon>
        <taxon>Tracheophyta</taxon>
        <taxon>Spermatophyta</taxon>
        <taxon>Magnoliopsida</taxon>
        <taxon>eudicotyledons</taxon>
        <taxon>Gunneridae</taxon>
        <taxon>Pentapetalae</taxon>
        <taxon>asterids</taxon>
        <taxon>lamiids</taxon>
        <taxon>Lamiales</taxon>
        <taxon>Oleaceae</taxon>
        <taxon>Forsythieae</taxon>
        <taxon>Forsythia</taxon>
    </lineage>
</organism>
<sequence>MSENMLSRKCFISGNKLNKVRKVKKLFVKALMWWLLKWILSLPSLISTRGNLEEEVETPSEQPKNPNHDTTENHDDQVEDKNGDEAVDDTKWWENELQFLLSSHQLMEGLSLCDELLQIQSPNRDGNENGQGLNHKPLLSDYAHLGPEDLKNDLEEWQFAEEPILKWKRLGSRRESPKLEKLAAEEPILKWKRLGSRSESPKLEKLAVEEPILKWKRLSSRSESPKLEKVAAEEPILKWKRLGSISESPKLEKLAAEEPILKWKRLGSRSGSSKLEKLAAEEPILKWKRLGSRSESTKLEKLAAEESILKWKRLGSRSGSPKLEKLAAEEPILKWKRLGSRSVSPKLEKLAAEEPILKWKRLGCRDPSNIR</sequence>
<protein>
    <submittedName>
        <fullName evidence="2">NAC domain-containing protein</fullName>
    </submittedName>
</protein>
<keyword evidence="3" id="KW-1185">Reference proteome</keyword>
<name>A0ABD1UEC8_9LAMI</name>
<dbReference type="EMBL" id="JBFOLJ010000007">
    <property type="protein sequence ID" value="KAL2523394.1"/>
    <property type="molecule type" value="Genomic_DNA"/>
</dbReference>
<evidence type="ECO:0000313" key="2">
    <source>
        <dbReference type="EMBL" id="KAL2523394.1"/>
    </source>
</evidence>
<proteinExistence type="predicted"/>
<evidence type="ECO:0000256" key="1">
    <source>
        <dbReference type="SAM" id="MobiDB-lite"/>
    </source>
</evidence>